<sequence>MERYNKLVEHIKKLESVVVAFSGGVDSTLVLKAAKDALGDKVVALTIHAPFHLNWEIKEAKEIAEKLGVRHEIIEFGDIMPEIIDNPSDRCYLCKKKVFQVIKDFAENEGIVYVLDGTNADDDKDYRPGLKALRELNVLSPLQSVKITKAEVRSVSKKLELETWDKPAYACILSRIEYGQRIKEEDLRKIEEGELYLMGIGFSTVRIRLHGQLARIEVAEQDLARLLTPKIYRQVNNELKSLGFSYVTVDLEGYRMGSQNEVL</sequence>
<evidence type="ECO:0000256" key="1">
    <source>
        <dbReference type="PIRSR" id="PIRSR006661-1"/>
    </source>
</evidence>
<dbReference type="PANTHER" id="PTHR43169:SF2">
    <property type="entry name" value="NAD_GMP SYNTHASE DOMAIN-CONTAINING PROTEIN"/>
    <property type="match status" value="1"/>
</dbReference>
<dbReference type="EMBL" id="CP158367">
    <property type="protein sequence ID" value="XBX74849.1"/>
    <property type="molecule type" value="Genomic_DNA"/>
</dbReference>
<dbReference type="PANTHER" id="PTHR43169">
    <property type="entry name" value="EXSB FAMILY PROTEIN"/>
    <property type="match status" value="1"/>
</dbReference>
<evidence type="ECO:0000313" key="3">
    <source>
        <dbReference type="EMBL" id="XBX74849.1"/>
    </source>
</evidence>
<dbReference type="GO" id="GO:0016783">
    <property type="term" value="F:sulfurtransferase activity"/>
    <property type="evidence" value="ECO:0007669"/>
    <property type="project" value="InterPro"/>
</dbReference>
<dbReference type="CDD" id="cd01990">
    <property type="entry name" value="LarE-like"/>
    <property type="match status" value="1"/>
</dbReference>
<feature type="active site" description="Nucleophile and sulfur donor" evidence="1">
    <location>
        <position position="171"/>
    </location>
</feature>
<evidence type="ECO:0000259" key="2">
    <source>
        <dbReference type="Pfam" id="PF02540"/>
    </source>
</evidence>
<dbReference type="InterPro" id="IPR014729">
    <property type="entry name" value="Rossmann-like_a/b/a_fold"/>
</dbReference>
<protein>
    <submittedName>
        <fullName evidence="3">ATP-dependent sacrificial sulfur transferase LarE</fullName>
    </submittedName>
</protein>
<reference evidence="3" key="2">
    <citation type="submission" date="2024-06" db="EMBL/GenBank/DDBJ databases">
        <authorList>
            <person name="Petrova K.O."/>
            <person name="Toshchakov S.V."/>
            <person name="Boltjanskaja Y.V."/>
            <person name="Kevbrin V."/>
        </authorList>
    </citation>
    <scope>NUCLEOTIDE SEQUENCE</scope>
    <source>
        <strain evidence="3">Z-910T</strain>
    </source>
</reference>
<dbReference type="InterPro" id="IPR005232">
    <property type="entry name" value="LarE"/>
</dbReference>
<dbReference type="PIRSF" id="PIRSF006661">
    <property type="entry name" value="PP-lp_UCP006661"/>
    <property type="match status" value="1"/>
</dbReference>
<dbReference type="AlphaFoldDB" id="A0AAU7VL50"/>
<dbReference type="InterPro" id="IPR022310">
    <property type="entry name" value="NAD/GMP_synthase"/>
</dbReference>
<reference evidence="3" key="1">
    <citation type="journal article" date="2013" name="Extremophiles">
        <title>Proteinivorax tanatarense gen. nov., sp. nov., an anaerobic, haloalkaliphilic, proteolytic bacterium isolated from a decaying algal bloom, and proposal of Proteinivoraceae fam. nov.</title>
        <authorList>
            <person name="Kevbrin V."/>
            <person name="Boltyanskaya Y."/>
            <person name="Zhilina T."/>
            <person name="Kolganova T."/>
            <person name="Lavrentjeva E."/>
            <person name="Kuznetsov B."/>
        </authorList>
    </citation>
    <scope>NUCLEOTIDE SEQUENCE</scope>
    <source>
        <strain evidence="3">Z-910T</strain>
    </source>
</reference>
<dbReference type="SUPFAM" id="SSF52402">
    <property type="entry name" value="Adenine nucleotide alpha hydrolases-like"/>
    <property type="match status" value="1"/>
</dbReference>
<dbReference type="NCBIfam" id="TIGR00268">
    <property type="entry name" value="ATP-dependent sacrificial sulfur transferase LarE"/>
    <property type="match status" value="1"/>
</dbReference>
<accession>A0AAU7VL50</accession>
<dbReference type="Gene3D" id="3.40.50.620">
    <property type="entry name" value="HUPs"/>
    <property type="match status" value="1"/>
</dbReference>
<gene>
    <name evidence="3" type="primary">larE</name>
    <name evidence="3" type="ORF">PRVXT_002909</name>
</gene>
<feature type="domain" description="NAD/GMP synthase" evidence="2">
    <location>
        <begin position="13"/>
        <end position="82"/>
    </location>
</feature>
<dbReference type="InterPro" id="IPR052188">
    <property type="entry name" value="Ni-pincer_cofactor_biosynth"/>
</dbReference>
<organism evidence="3">
    <name type="scientific">Proteinivorax tanatarense</name>
    <dbReference type="NCBI Taxonomy" id="1260629"/>
    <lineage>
        <taxon>Bacteria</taxon>
        <taxon>Bacillati</taxon>
        <taxon>Bacillota</taxon>
        <taxon>Clostridia</taxon>
        <taxon>Eubacteriales</taxon>
        <taxon>Proteinivoracaceae</taxon>
        <taxon>Proteinivorax</taxon>
    </lineage>
</organism>
<dbReference type="GO" id="GO:0006163">
    <property type="term" value="P:purine nucleotide metabolic process"/>
    <property type="evidence" value="ECO:0007669"/>
    <property type="project" value="UniProtKB-ARBA"/>
</dbReference>
<name>A0AAU7VL50_9FIRM</name>
<keyword evidence="3" id="KW-0808">Transferase</keyword>
<dbReference type="Pfam" id="PF02540">
    <property type="entry name" value="NAD_synthase"/>
    <property type="match status" value="1"/>
</dbReference>
<dbReference type="RefSeq" id="WP_350343598.1">
    <property type="nucleotide sequence ID" value="NZ_CP158367.1"/>
</dbReference>
<proteinExistence type="predicted"/>